<dbReference type="AlphaFoldDB" id="A0A1Z4C2D3"/>
<gene>
    <name evidence="1" type="ORF">CEK71_17365</name>
</gene>
<evidence type="ECO:0000313" key="1">
    <source>
        <dbReference type="EMBL" id="ASF47693.1"/>
    </source>
</evidence>
<proteinExistence type="predicted"/>
<name>A0A1Z4C2D3_9GAMM</name>
<dbReference type="RefSeq" id="WP_088620563.1">
    <property type="nucleotide sequence ID" value="NZ_CP022129.1"/>
</dbReference>
<dbReference type="KEGG" id="mpsy:CEK71_17365"/>
<evidence type="ECO:0000313" key="2">
    <source>
        <dbReference type="Proteomes" id="UP000197019"/>
    </source>
</evidence>
<keyword evidence="2" id="KW-1185">Reference proteome</keyword>
<dbReference type="EMBL" id="CP022129">
    <property type="protein sequence ID" value="ASF47693.1"/>
    <property type="molecule type" value="Genomic_DNA"/>
</dbReference>
<protein>
    <submittedName>
        <fullName evidence="1">Uncharacterized protein</fullName>
    </submittedName>
</protein>
<reference evidence="1 2" key="1">
    <citation type="submission" date="2017-06" db="EMBL/GenBank/DDBJ databases">
        <title>Genome Sequencing of the methanotroph Methylovulum psychrotolerants str. HV10-M2 isolated from a high-altitude environment.</title>
        <authorList>
            <person name="Mateos-Rivera A."/>
        </authorList>
    </citation>
    <scope>NUCLEOTIDE SEQUENCE [LARGE SCALE GENOMIC DNA]</scope>
    <source>
        <strain evidence="1 2">HV10_M2</strain>
    </source>
</reference>
<dbReference type="Proteomes" id="UP000197019">
    <property type="component" value="Chromosome"/>
</dbReference>
<organism evidence="1 2">
    <name type="scientific">Methylovulum psychrotolerans</name>
    <dbReference type="NCBI Taxonomy" id="1704499"/>
    <lineage>
        <taxon>Bacteria</taxon>
        <taxon>Pseudomonadati</taxon>
        <taxon>Pseudomonadota</taxon>
        <taxon>Gammaproteobacteria</taxon>
        <taxon>Methylococcales</taxon>
        <taxon>Methylococcaceae</taxon>
        <taxon>Methylovulum</taxon>
    </lineage>
</organism>
<sequence>MSDDSSTAAMVAKAAVKANLPAPAARPAAAPEAVAVAEAASVGVVEPLVSLADFMNVLHQQDRRYELVAAFAKAQQRAARWFATAAEYQACFAAFVSQAVR</sequence>
<accession>A0A1Z4C2D3</accession>